<dbReference type="PANTHER" id="PTHR15004">
    <property type="entry name" value="GLUTAMYL-TRNA(GLN) AMIDOTRANSFERASE SUBUNIT C, MITOCHONDRIAL"/>
    <property type="match status" value="1"/>
</dbReference>
<dbReference type="GO" id="GO:0032543">
    <property type="term" value="P:mitochondrial translation"/>
    <property type="evidence" value="ECO:0007669"/>
    <property type="project" value="TreeGrafter"/>
</dbReference>
<dbReference type="OrthoDB" id="5522061at2759"/>
<feature type="domain" description="Glutamyl-tRNA amidotransferase complex subunit Gta3" evidence="3">
    <location>
        <begin position="59"/>
        <end position="112"/>
    </location>
</feature>
<gene>
    <name evidence="4" type="ORF">Tdes44962_MAKER05640</name>
</gene>
<comment type="caution">
    <text evidence="4">The sequence shown here is derived from an EMBL/GenBank/DDBJ whole genome shotgun (WGS) entry which is preliminary data.</text>
</comment>
<feature type="compositionally biased region" description="Polar residues" evidence="2">
    <location>
        <begin position="265"/>
        <end position="277"/>
    </location>
</feature>
<accession>A0A9W7VYH9</accession>
<sequence>MNSLRATARLRSLTPRRCLRTSTPHLSTEPIDIDQLLSKPTWSISSLLPPSDTRPTDSPSISSKQLHHLLRLSALPPPSSPEEEARMLSTLASQLHFVREIQRVDTAGVEPLTSLRDETPEGEKEAEIGLEQLKDAMDREEVKGKALRRIRRRRGGGLEKEVEHWDMLGMAGKKSGRYFVVEGALLQTDMNNHKSNTELASDLEQLVEDMREHALDQNKQLHDLLGQVRQQNRRLDGLLDAAGRARAREGTGHVQATRDDDDSQNIDNASLSTTTKHPTAAQKPLIAPAPPNPLQSPNSTPPTSEADAQTLRTTLATLAEFKSKLCTLAIRSKFYVAQFGVDEYRWTERERGLFGIIAELAEPLAEITGVDRSAEHERCLREVVEAVGDGESRAFGASGAVRR</sequence>
<organism evidence="4 5">
    <name type="scientific">Teratosphaeria destructans</name>
    <dbReference type="NCBI Taxonomy" id="418781"/>
    <lineage>
        <taxon>Eukaryota</taxon>
        <taxon>Fungi</taxon>
        <taxon>Dikarya</taxon>
        <taxon>Ascomycota</taxon>
        <taxon>Pezizomycotina</taxon>
        <taxon>Dothideomycetes</taxon>
        <taxon>Dothideomycetidae</taxon>
        <taxon>Mycosphaerellales</taxon>
        <taxon>Teratosphaeriaceae</taxon>
        <taxon>Teratosphaeria</taxon>
    </lineage>
</organism>
<protein>
    <submittedName>
        <fullName evidence="4">Glu-tRNAGln amidotransferase C subunit</fullName>
    </submittedName>
</protein>
<reference evidence="4 5" key="2">
    <citation type="journal article" date="2021" name="Curr. Genet.">
        <title>Genetic response to nitrogen starvation in the aggressive Eucalyptus foliar pathogen Teratosphaeria destructans.</title>
        <authorList>
            <person name="Havenga M."/>
            <person name="Wingfield B.D."/>
            <person name="Wingfield M.J."/>
            <person name="Dreyer L.L."/>
            <person name="Roets F."/>
            <person name="Aylward J."/>
        </authorList>
    </citation>
    <scope>NUCLEOTIDE SEQUENCE [LARGE SCALE GENOMIC DNA]</scope>
    <source>
        <strain evidence="4">CMW44962</strain>
    </source>
</reference>
<dbReference type="InterPro" id="IPR049545">
    <property type="entry name" value="Gta3_dom"/>
</dbReference>
<dbReference type="AlphaFoldDB" id="A0A9W7VYH9"/>
<evidence type="ECO:0000313" key="5">
    <source>
        <dbReference type="Proteomes" id="UP001138500"/>
    </source>
</evidence>
<feature type="region of interest" description="Disordered" evidence="2">
    <location>
        <begin position="244"/>
        <end position="307"/>
    </location>
</feature>
<name>A0A9W7VYH9_9PEZI</name>
<evidence type="ECO:0000259" key="3">
    <source>
        <dbReference type="Pfam" id="PF20978"/>
    </source>
</evidence>
<reference evidence="4 5" key="1">
    <citation type="journal article" date="2018" name="IMA Fungus">
        <title>IMA Genome-F 10: Nine draft genome sequences of Claviceps purpurea s.lat., including C. arundinis, C. humidiphila, and C. cf. spartinae, pseudomolecules for the pitch canker pathogen Fusarium circinatum, draft genome of Davidsoniella eucalypti, Grosmannia galeiformis, Quambalaria eucalypti, and Teratosphaeria destructans.</title>
        <authorList>
            <person name="Wingfield B.D."/>
            <person name="Liu M."/>
            <person name="Nguyen H.D."/>
            <person name="Lane F.A."/>
            <person name="Morgan S.W."/>
            <person name="De Vos L."/>
            <person name="Wilken P.M."/>
            <person name="Duong T.A."/>
            <person name="Aylward J."/>
            <person name="Coetzee M.P."/>
            <person name="Dadej K."/>
            <person name="De Beer Z.W."/>
            <person name="Findlay W."/>
            <person name="Havenga M."/>
            <person name="Kolarik M."/>
            <person name="Menzies J.G."/>
            <person name="Naidoo K."/>
            <person name="Pochopski O."/>
            <person name="Shoukouhi P."/>
            <person name="Santana Q.C."/>
            <person name="Seifert K.A."/>
            <person name="Soal N."/>
            <person name="Steenkamp E.T."/>
            <person name="Tatham C.T."/>
            <person name="van der Nest M.A."/>
            <person name="Wingfield M.J."/>
        </authorList>
    </citation>
    <scope>NUCLEOTIDE SEQUENCE [LARGE SCALE GENOMIC DNA]</scope>
    <source>
        <strain evidence="4">CMW44962</strain>
    </source>
</reference>
<dbReference type="GO" id="GO:0030956">
    <property type="term" value="C:glutamyl-tRNA(Gln) amidotransferase complex"/>
    <property type="evidence" value="ECO:0007669"/>
    <property type="project" value="TreeGrafter"/>
</dbReference>
<dbReference type="Pfam" id="PF20978">
    <property type="entry name" value="Gta3"/>
    <property type="match status" value="1"/>
</dbReference>
<dbReference type="EMBL" id="RIBY02002423">
    <property type="protein sequence ID" value="KAH9815312.1"/>
    <property type="molecule type" value="Genomic_DNA"/>
</dbReference>
<evidence type="ECO:0000256" key="1">
    <source>
        <dbReference type="SAM" id="Coils"/>
    </source>
</evidence>
<evidence type="ECO:0000256" key="2">
    <source>
        <dbReference type="SAM" id="MobiDB-lite"/>
    </source>
</evidence>
<keyword evidence="5" id="KW-1185">Reference proteome</keyword>
<dbReference type="InterPro" id="IPR003837">
    <property type="entry name" value="GatC"/>
</dbReference>
<dbReference type="PANTHER" id="PTHR15004:SF0">
    <property type="entry name" value="GLUTAMYL-TRNA(GLN) AMIDOTRANSFERASE SUBUNIT C, MITOCHONDRIAL"/>
    <property type="match status" value="1"/>
</dbReference>
<proteinExistence type="predicted"/>
<keyword evidence="1" id="KW-0175">Coiled coil</keyword>
<dbReference type="Proteomes" id="UP001138500">
    <property type="component" value="Unassembled WGS sequence"/>
</dbReference>
<dbReference type="GO" id="GO:0005739">
    <property type="term" value="C:mitochondrion"/>
    <property type="evidence" value="ECO:0007669"/>
    <property type="project" value="TreeGrafter"/>
</dbReference>
<evidence type="ECO:0000313" key="4">
    <source>
        <dbReference type="EMBL" id="KAH9815312.1"/>
    </source>
</evidence>
<dbReference type="GO" id="GO:0070681">
    <property type="term" value="P:glutaminyl-tRNAGln biosynthesis via transamidation"/>
    <property type="evidence" value="ECO:0007669"/>
    <property type="project" value="TreeGrafter"/>
</dbReference>
<dbReference type="GO" id="GO:0006450">
    <property type="term" value="P:regulation of translational fidelity"/>
    <property type="evidence" value="ECO:0007669"/>
    <property type="project" value="InterPro"/>
</dbReference>
<feature type="coiled-coil region" evidence="1">
    <location>
        <begin position="123"/>
        <end position="150"/>
    </location>
</feature>